<sequence length="420" mass="47142">MASAHIWTLGILFTVSGLRAQSVTQPEAEVCVAERDPVTVKCTYSVSWSSYLFWYVQHRNQGLQFVLKYIRGDTLVKGNYGFEAEFNKSQTSFHLKKPSILGSDSALYFCAVSDTVVGASGRAAYKPLSTENHVPEALISLHKVAVWLWDLSFVFISLWILNKEEEFEEKQRAKTPLQVVRSYEDRLRGCVGHDLRSVPMEPTRRRWCTSRTTKPSLVTDGTVSGYKMKIGFAPRLLIKGPKPSQQGRYNMTYESLSSSLLILQVQPTDAGVYYCALRSFTDVRYFTGGLRAQSVTQPEAEVRVAEGDPVTVKCTYSVLGSPYLFWYVQHRNQGLQFLLKYIRGDTLVKGNYGFEAEFNKSQTSFHLKKPSVLGSDSALYFCAVSDTVVGAAGRAEYKPLSTENHAPEVLVSLHKVAVWL</sequence>
<comment type="caution">
    <text evidence="8">The sequence shown here is derived from an EMBL/GenBank/DDBJ whole genome shotgun (WGS) entry which is preliminary data.</text>
</comment>
<dbReference type="SUPFAM" id="SSF48726">
    <property type="entry name" value="Immunoglobulin"/>
    <property type="match status" value="3"/>
</dbReference>
<feature type="domain" description="Ig-like" evidence="7">
    <location>
        <begin position="293"/>
        <end position="401"/>
    </location>
</feature>
<dbReference type="InterPro" id="IPR013783">
    <property type="entry name" value="Ig-like_fold"/>
</dbReference>
<keyword evidence="5" id="KW-0391">Immunity</keyword>
<dbReference type="InterPro" id="IPR013106">
    <property type="entry name" value="Ig_V-set"/>
</dbReference>
<evidence type="ECO:0000256" key="1">
    <source>
        <dbReference type="ARBA" id="ARBA00022729"/>
    </source>
</evidence>
<evidence type="ECO:0000256" key="4">
    <source>
        <dbReference type="ARBA" id="ARBA00023319"/>
    </source>
</evidence>
<dbReference type="PANTHER" id="PTHR19367:SF8">
    <property type="entry name" value="T CELL RECEPTOR ALPHA VARIABLE 3"/>
    <property type="match status" value="1"/>
</dbReference>
<dbReference type="Pfam" id="PF07686">
    <property type="entry name" value="V-set"/>
    <property type="match status" value="2"/>
</dbReference>
<dbReference type="PROSITE" id="PS50835">
    <property type="entry name" value="IG_LIKE"/>
    <property type="match status" value="2"/>
</dbReference>
<dbReference type="InterPro" id="IPR007110">
    <property type="entry name" value="Ig-like_dom"/>
</dbReference>
<dbReference type="Proteomes" id="UP000322234">
    <property type="component" value="Unassembled WGS sequence"/>
</dbReference>
<dbReference type="EMBL" id="VBQZ03000408">
    <property type="protein sequence ID" value="MXQ99306.1"/>
    <property type="molecule type" value="Genomic_DNA"/>
</dbReference>
<accession>A0A6B0SH13</accession>
<keyword evidence="3" id="KW-0675">Receptor</keyword>
<keyword evidence="1 6" id="KW-0732">Signal</keyword>
<evidence type="ECO:0000313" key="9">
    <source>
        <dbReference type="Proteomes" id="UP000322234"/>
    </source>
</evidence>
<name>A0A6B0SH13_9CETA</name>
<dbReference type="InterPro" id="IPR003599">
    <property type="entry name" value="Ig_sub"/>
</dbReference>
<reference evidence="8" key="1">
    <citation type="submission" date="2019-10" db="EMBL/GenBank/DDBJ databases">
        <title>The sequence and de novo assembly of the wild yak genome.</title>
        <authorList>
            <person name="Liu Y."/>
        </authorList>
    </citation>
    <scope>NUCLEOTIDE SEQUENCE [LARGE SCALE GENOMIC DNA]</scope>
    <source>
        <strain evidence="8">WY2019</strain>
    </source>
</reference>
<proteinExistence type="predicted"/>
<evidence type="ECO:0000256" key="5">
    <source>
        <dbReference type="ARBA" id="ARBA00043266"/>
    </source>
</evidence>
<dbReference type="GO" id="GO:0002250">
    <property type="term" value="P:adaptive immune response"/>
    <property type="evidence" value="ECO:0007669"/>
    <property type="project" value="UniProtKB-KW"/>
</dbReference>
<feature type="chain" id="PRO_5025607058" description="Ig-like domain-containing protein" evidence="6">
    <location>
        <begin position="21"/>
        <end position="420"/>
    </location>
</feature>
<gene>
    <name evidence="8" type="ORF">E5288_WYG006462</name>
</gene>
<dbReference type="SMART" id="SM00406">
    <property type="entry name" value="IGv"/>
    <property type="match status" value="2"/>
</dbReference>
<evidence type="ECO:0000256" key="6">
    <source>
        <dbReference type="SAM" id="SignalP"/>
    </source>
</evidence>
<evidence type="ECO:0000256" key="2">
    <source>
        <dbReference type="ARBA" id="ARBA00023130"/>
    </source>
</evidence>
<dbReference type="InterPro" id="IPR051287">
    <property type="entry name" value="TCR_variable_region"/>
</dbReference>
<dbReference type="GO" id="GO:0042101">
    <property type="term" value="C:T cell receptor complex"/>
    <property type="evidence" value="ECO:0007669"/>
    <property type="project" value="UniProtKB-KW"/>
</dbReference>
<keyword evidence="9" id="KW-1185">Reference proteome</keyword>
<feature type="signal peptide" evidence="6">
    <location>
        <begin position="1"/>
        <end position="20"/>
    </location>
</feature>
<dbReference type="AlphaFoldDB" id="A0A6B0SH13"/>
<organism evidence="8 9">
    <name type="scientific">Bos mutus</name>
    <name type="common">wild yak</name>
    <dbReference type="NCBI Taxonomy" id="72004"/>
    <lineage>
        <taxon>Eukaryota</taxon>
        <taxon>Metazoa</taxon>
        <taxon>Chordata</taxon>
        <taxon>Craniata</taxon>
        <taxon>Vertebrata</taxon>
        <taxon>Euteleostomi</taxon>
        <taxon>Mammalia</taxon>
        <taxon>Eutheria</taxon>
        <taxon>Laurasiatheria</taxon>
        <taxon>Artiodactyla</taxon>
        <taxon>Ruminantia</taxon>
        <taxon>Pecora</taxon>
        <taxon>Bovidae</taxon>
        <taxon>Bovinae</taxon>
        <taxon>Bos</taxon>
    </lineage>
</organism>
<dbReference type="SMART" id="SM00409">
    <property type="entry name" value="IG"/>
    <property type="match status" value="3"/>
</dbReference>
<feature type="domain" description="Ig-like" evidence="7">
    <location>
        <begin position="21"/>
        <end position="129"/>
    </location>
</feature>
<dbReference type="PANTHER" id="PTHR19367">
    <property type="entry name" value="T-CELL RECEPTOR ALPHA CHAIN V REGION"/>
    <property type="match status" value="1"/>
</dbReference>
<keyword evidence="5" id="KW-1279">T cell receptor</keyword>
<evidence type="ECO:0000256" key="3">
    <source>
        <dbReference type="ARBA" id="ARBA00023170"/>
    </source>
</evidence>
<evidence type="ECO:0000259" key="7">
    <source>
        <dbReference type="PROSITE" id="PS50835"/>
    </source>
</evidence>
<keyword evidence="4" id="KW-0393">Immunoglobulin domain</keyword>
<dbReference type="Gene3D" id="2.60.40.10">
    <property type="entry name" value="Immunoglobulins"/>
    <property type="match status" value="3"/>
</dbReference>
<evidence type="ECO:0000313" key="8">
    <source>
        <dbReference type="EMBL" id="MXQ99306.1"/>
    </source>
</evidence>
<dbReference type="InterPro" id="IPR036179">
    <property type="entry name" value="Ig-like_dom_sf"/>
</dbReference>
<keyword evidence="2" id="KW-1064">Adaptive immunity</keyword>
<protein>
    <recommendedName>
        <fullName evidence="7">Ig-like domain-containing protein</fullName>
    </recommendedName>
</protein>